<evidence type="ECO:0008006" key="8">
    <source>
        <dbReference type="Google" id="ProtNLM"/>
    </source>
</evidence>
<keyword evidence="3" id="KW-0677">Repeat</keyword>
<comment type="subcellular location">
    <subcellularLocation>
        <location evidence="1">Endomembrane system</location>
    </subcellularLocation>
</comment>
<name>A0A8B9U155_9AVES</name>
<dbReference type="Gene3D" id="1.20.58.60">
    <property type="match status" value="1"/>
</dbReference>
<evidence type="ECO:0000256" key="3">
    <source>
        <dbReference type="ARBA" id="ARBA00022737"/>
    </source>
</evidence>
<dbReference type="SUPFAM" id="SSF46966">
    <property type="entry name" value="Spectrin repeat"/>
    <property type="match status" value="1"/>
</dbReference>
<keyword evidence="5" id="KW-0175">Coiled coil</keyword>
<evidence type="ECO:0000256" key="2">
    <source>
        <dbReference type="ARBA" id="ARBA00022553"/>
    </source>
</evidence>
<organism evidence="6 7">
    <name type="scientific">Anas zonorhyncha</name>
    <name type="common">Eastern spot-billed duck</name>
    <dbReference type="NCBI Taxonomy" id="75864"/>
    <lineage>
        <taxon>Eukaryota</taxon>
        <taxon>Metazoa</taxon>
        <taxon>Chordata</taxon>
        <taxon>Craniata</taxon>
        <taxon>Vertebrata</taxon>
        <taxon>Euteleostomi</taxon>
        <taxon>Archelosauria</taxon>
        <taxon>Archosauria</taxon>
        <taxon>Dinosauria</taxon>
        <taxon>Saurischia</taxon>
        <taxon>Theropoda</taxon>
        <taxon>Coelurosauria</taxon>
        <taxon>Aves</taxon>
        <taxon>Neognathae</taxon>
        <taxon>Galloanserae</taxon>
        <taxon>Anseriformes</taxon>
        <taxon>Anatidae</taxon>
        <taxon>Anatinae</taxon>
        <taxon>Anas</taxon>
    </lineage>
</organism>
<reference evidence="6" key="2">
    <citation type="submission" date="2025-09" db="UniProtKB">
        <authorList>
            <consortium name="Ensembl"/>
        </authorList>
    </citation>
    <scope>IDENTIFICATION</scope>
</reference>
<accession>A0A8B9U155</accession>
<dbReference type="PANTHER" id="PTHR14514:SF3">
    <property type="entry name" value="NESPRIN-1"/>
    <property type="match status" value="1"/>
</dbReference>
<keyword evidence="2" id="KW-0597">Phosphoprotein</keyword>
<proteinExistence type="predicted"/>
<keyword evidence="7" id="KW-1185">Reference proteome</keyword>
<feature type="coiled-coil region" evidence="5">
    <location>
        <begin position="322"/>
        <end position="349"/>
    </location>
</feature>
<dbReference type="Ensembl" id="ENSAZOT00000002367.1">
    <property type="protein sequence ID" value="ENSAZOP00000002212.1"/>
    <property type="gene ID" value="ENSAZOG00000001499.1"/>
</dbReference>
<keyword evidence="4" id="KW-0472">Membrane</keyword>
<dbReference type="PANTHER" id="PTHR14514">
    <property type="entry name" value="PKA ANCHORING PROTEIN"/>
    <property type="match status" value="1"/>
</dbReference>
<reference evidence="6" key="1">
    <citation type="submission" date="2025-08" db="UniProtKB">
        <authorList>
            <consortium name="Ensembl"/>
        </authorList>
    </citation>
    <scope>IDENTIFICATION</scope>
</reference>
<dbReference type="AlphaFoldDB" id="A0A8B9U155"/>
<evidence type="ECO:0000256" key="4">
    <source>
        <dbReference type="ARBA" id="ARBA00023136"/>
    </source>
</evidence>
<sequence>MQQKVKKGVKLVKQELKEREEVEAEINIVKTWIQETKEYLLNPDVEVDTQLQELQSLLGEVTAHRQAVEKMAEQQQNKYLGLYTILPSELSLHLADVGLALVTVQDQIQTKEKETQHIKTLNQEFGQKIQGIANELNAILSKLKKKTNDIAQAKLEQKILGEELDSCNIKLVELDASVQDFAEQNIPLAKQLANRIGKLTALHQQTIRQAEYRAAKLSQAASHLEEYNEMLEFILKWSEKANILVHGSITWNSSSQLRDQFKAYQTMLEESGEIHGDLEAMSERIEYLSSVYSTEAMSQQVLELGRRTEELQQVIKVRLPNLQDAAKDMKKFEVELRALQAALEQAQATLTSPELGRLSLKDQLSHRQHLLSEMESLKPKVHAVQVCQSALRIPEEVVTSLPICHSALRLQEEASRLQHTAIQQCNIMQASVTVSHILYL</sequence>
<evidence type="ECO:0000256" key="5">
    <source>
        <dbReference type="SAM" id="Coils"/>
    </source>
</evidence>
<evidence type="ECO:0000313" key="6">
    <source>
        <dbReference type="Ensembl" id="ENSAZOP00000002212.1"/>
    </source>
</evidence>
<evidence type="ECO:0000313" key="7">
    <source>
        <dbReference type="Proteomes" id="UP000694549"/>
    </source>
</evidence>
<dbReference type="Proteomes" id="UP000694549">
    <property type="component" value="Unplaced"/>
</dbReference>
<protein>
    <recommendedName>
        <fullName evidence="8">Nesprin-1</fullName>
    </recommendedName>
</protein>
<evidence type="ECO:0000256" key="1">
    <source>
        <dbReference type="ARBA" id="ARBA00004308"/>
    </source>
</evidence>